<sequence>MELLTNLGSGFAQAFTLTNLLYCFIGVTVGTFVGVLPGIGSMIAISLLLPMTFYLPPDAALVMLAGIYYGGEYGGSIASIMINLPGSASSAVTTLDGYQMTLKGRSAQALFLTAVASFVGGSIGIVILAVFSPVLADISLLFGPADYFSVMVLGLVAATCITQGSVLKSCGAVVIGILLGTVGTDVNTGVQRFTFGTFDLYDGISVVIIAMGLFGLPEIVANIGQPRHGPAKTSVRLRDMRPTRLDIRQSTGPVARGGLLGSLLGALPATGPTIASFLAYALEKRVSRHPERFGTGIVEGVTGPEAANNAAAQTAFIPTLTLGIPGSATMALILGALMIHGIPPGPRLMTEHADLFWALVASFWIGNVLLLVLNIPLVGVWIKLLSIPYRFLFPAVVCLTCVGVYSLKLSSFDVFLVLGICGLGYAMRLLRIDAAPLLMGLILGPMMEEYFRRAVLLSMGDLTVFLTEPISAGIIVTTVALLAWSAIKGGQIAKKLEHGG</sequence>
<reference evidence="3 4" key="1">
    <citation type="submission" date="2015-09" db="EMBL/GenBank/DDBJ databases">
        <title>Complete genome sequence of Defluviimonas alba cai42t isolated from an oilfield in Xinjiang.</title>
        <authorList>
            <person name="Geng S."/>
            <person name="Pan X."/>
            <person name="Wu X."/>
        </authorList>
    </citation>
    <scope>NUCLEOTIDE SEQUENCE [LARGE SCALE GENOMIC DNA]</scope>
    <source>
        <strain evidence="4">cai42</strain>
    </source>
</reference>
<feature type="transmembrane region" description="Helical" evidence="1">
    <location>
        <begin position="138"/>
        <end position="158"/>
    </location>
</feature>
<feature type="transmembrane region" description="Helical" evidence="1">
    <location>
        <begin position="355"/>
        <end position="381"/>
    </location>
</feature>
<keyword evidence="1" id="KW-1133">Transmembrane helix</keyword>
<gene>
    <name evidence="3" type="ORF">AKL17_3610</name>
</gene>
<name>A0A159Z8C6_9RHOB</name>
<evidence type="ECO:0000313" key="3">
    <source>
        <dbReference type="EMBL" id="AMY70834.1"/>
    </source>
</evidence>
<feature type="transmembrane region" description="Helical" evidence="1">
    <location>
        <begin position="387"/>
        <end position="407"/>
    </location>
</feature>
<feature type="domain" description="DUF112" evidence="2">
    <location>
        <begin position="20"/>
        <end position="438"/>
    </location>
</feature>
<dbReference type="KEGG" id="daa:AKL17_3610"/>
<dbReference type="PANTHER" id="PTHR35342:SF5">
    <property type="entry name" value="TRICARBOXYLIC TRANSPORT PROTEIN"/>
    <property type="match status" value="1"/>
</dbReference>
<evidence type="ECO:0000259" key="2">
    <source>
        <dbReference type="Pfam" id="PF01970"/>
    </source>
</evidence>
<feature type="transmembrane region" description="Helical" evidence="1">
    <location>
        <begin position="12"/>
        <end position="35"/>
    </location>
</feature>
<feature type="transmembrane region" description="Helical" evidence="1">
    <location>
        <begin position="203"/>
        <end position="224"/>
    </location>
</feature>
<feature type="transmembrane region" description="Helical" evidence="1">
    <location>
        <begin position="110"/>
        <end position="132"/>
    </location>
</feature>
<feature type="transmembrane region" description="Helical" evidence="1">
    <location>
        <begin position="165"/>
        <end position="183"/>
    </location>
</feature>
<feature type="transmembrane region" description="Helical" evidence="1">
    <location>
        <begin position="322"/>
        <end position="343"/>
    </location>
</feature>
<dbReference type="Proteomes" id="UP000076128">
    <property type="component" value="Chromosome"/>
</dbReference>
<keyword evidence="1" id="KW-0472">Membrane</keyword>
<dbReference type="STRING" id="1335048.AKL17_3610"/>
<dbReference type="InterPro" id="IPR002823">
    <property type="entry name" value="DUF112_TM"/>
</dbReference>
<keyword evidence="4" id="KW-1185">Reference proteome</keyword>
<feature type="transmembrane region" description="Helical" evidence="1">
    <location>
        <begin position="258"/>
        <end position="282"/>
    </location>
</feature>
<accession>A0A159Z8C6</accession>
<feature type="transmembrane region" description="Helical" evidence="1">
    <location>
        <begin position="462"/>
        <end position="487"/>
    </location>
</feature>
<evidence type="ECO:0000313" key="4">
    <source>
        <dbReference type="Proteomes" id="UP000076128"/>
    </source>
</evidence>
<proteinExistence type="predicted"/>
<dbReference type="RefSeq" id="WP_066815491.1">
    <property type="nucleotide sequence ID" value="NZ_CP012661.1"/>
</dbReference>
<organism evidence="3 4">
    <name type="scientific">Frigidibacter mobilis</name>
    <dbReference type="NCBI Taxonomy" id="1335048"/>
    <lineage>
        <taxon>Bacteria</taxon>
        <taxon>Pseudomonadati</taxon>
        <taxon>Pseudomonadota</taxon>
        <taxon>Alphaproteobacteria</taxon>
        <taxon>Rhodobacterales</taxon>
        <taxon>Paracoccaceae</taxon>
        <taxon>Frigidibacter</taxon>
    </lineage>
</organism>
<dbReference type="OrthoDB" id="9791872at2"/>
<evidence type="ECO:0000256" key="1">
    <source>
        <dbReference type="SAM" id="Phobius"/>
    </source>
</evidence>
<dbReference type="EMBL" id="CP012661">
    <property type="protein sequence ID" value="AMY70834.1"/>
    <property type="molecule type" value="Genomic_DNA"/>
</dbReference>
<feature type="transmembrane region" description="Helical" evidence="1">
    <location>
        <begin position="47"/>
        <end position="71"/>
    </location>
</feature>
<dbReference type="PATRIC" id="fig|1335048.3.peg.3744"/>
<dbReference type="Pfam" id="PF01970">
    <property type="entry name" value="TctA"/>
    <property type="match status" value="1"/>
</dbReference>
<dbReference type="AlphaFoldDB" id="A0A159Z8C6"/>
<keyword evidence="1" id="KW-0812">Transmembrane</keyword>
<protein>
    <recommendedName>
        <fullName evidence="2">DUF112 domain-containing protein</fullName>
    </recommendedName>
</protein>
<dbReference type="PANTHER" id="PTHR35342">
    <property type="entry name" value="TRICARBOXYLIC TRANSPORT PROTEIN"/>
    <property type="match status" value="1"/>
</dbReference>
<feature type="transmembrane region" description="Helical" evidence="1">
    <location>
        <begin position="414"/>
        <end position="442"/>
    </location>
</feature>